<dbReference type="EMBL" id="DRGM01000133">
    <property type="protein sequence ID" value="HEA17315.1"/>
    <property type="molecule type" value="Genomic_DNA"/>
</dbReference>
<dbReference type="GO" id="GO:0007165">
    <property type="term" value="P:signal transduction"/>
    <property type="evidence" value="ECO:0007669"/>
    <property type="project" value="UniProtKB-KW"/>
</dbReference>
<evidence type="ECO:0000256" key="4">
    <source>
        <dbReference type="ARBA" id="ARBA00022500"/>
    </source>
</evidence>
<dbReference type="Gene3D" id="1.10.287.950">
    <property type="entry name" value="Methyl-accepting chemotaxis protein"/>
    <property type="match status" value="1"/>
</dbReference>
<proteinExistence type="inferred from homology"/>
<feature type="transmembrane region" description="Helical" evidence="12">
    <location>
        <begin position="12"/>
        <end position="30"/>
    </location>
</feature>
<name>A0A7V1GEX5_9GAMM</name>
<dbReference type="GO" id="GO:0006935">
    <property type="term" value="P:chemotaxis"/>
    <property type="evidence" value="ECO:0007669"/>
    <property type="project" value="UniProtKB-KW"/>
</dbReference>
<organism evidence="15">
    <name type="scientific">Pseudoalteromonas prydzensis</name>
    <dbReference type="NCBI Taxonomy" id="182141"/>
    <lineage>
        <taxon>Bacteria</taxon>
        <taxon>Pseudomonadati</taxon>
        <taxon>Pseudomonadota</taxon>
        <taxon>Gammaproteobacteria</taxon>
        <taxon>Alteromonadales</taxon>
        <taxon>Pseudoalteromonadaceae</taxon>
        <taxon>Pseudoalteromonas</taxon>
    </lineage>
</organism>
<keyword evidence="5 12" id="KW-0812">Transmembrane</keyword>
<dbReference type="FunFam" id="1.10.287.950:FF:000001">
    <property type="entry name" value="Methyl-accepting chemotaxis sensory transducer"/>
    <property type="match status" value="1"/>
</dbReference>
<evidence type="ECO:0000256" key="10">
    <source>
        <dbReference type="PROSITE-ProRule" id="PRU00284"/>
    </source>
</evidence>
<dbReference type="GO" id="GO:0005886">
    <property type="term" value="C:plasma membrane"/>
    <property type="evidence" value="ECO:0007669"/>
    <property type="project" value="UniProtKB-SubCell"/>
</dbReference>
<comment type="caution">
    <text evidence="15">The sequence shown here is derived from an EMBL/GenBank/DDBJ whole genome shotgun (WGS) entry which is preliminary data.</text>
</comment>
<keyword evidence="3" id="KW-0488">Methylation</keyword>
<sequence>MKLNQLAMRSKFILLSALICIIFIVAMAFIKVANNQTATGFERFYQHNFMVTKLSADLKQAQDGILSGVRGLQVVYLLGLQEQAPEMLKSIDENVALTAPLIQRISQIYKGEANLLTALKNNSQRYEQAAIEFKQAMETAADNKADYAIYREFVDSHSALTTFFEQFEQANIAQVAKAQATAQQSINFANTVFYLSILIALGLALLFSHMLSKKVVMGLTVVSESAHALQRGELDQYSQVEGDDEVADLSRTLDATISHLNTTLATIYNSVAQVNNHSNELLSSNTQIQTATSEVSDHTTQAVTAIEELSVTSKSIAVNTAESATASDSMMTLANSGLDASEQTKEAVSHLLGTLNETSDVVDQLQSESSKIETILDVIRNISEQTNLLALNAAIEAARAGEQGRGFAVVADEVRTLAQRSHSSVNEIETMLGQLRSASQNAVTMMADSTRVAAQAEDKMDESNRLLKEIMQMINQVNDQTQQIATAAEEQSAVAADISQNMHTIHTLTDTTADISQQTANTSNSMAEQSQLVLKQVAFFKLK</sequence>
<dbReference type="CDD" id="cd11386">
    <property type="entry name" value="MCP_signal"/>
    <property type="match status" value="1"/>
</dbReference>
<evidence type="ECO:0000256" key="8">
    <source>
        <dbReference type="ARBA" id="ARBA00023224"/>
    </source>
</evidence>
<evidence type="ECO:0000313" key="15">
    <source>
        <dbReference type="EMBL" id="HEA17315.1"/>
    </source>
</evidence>
<evidence type="ECO:0000256" key="6">
    <source>
        <dbReference type="ARBA" id="ARBA00022989"/>
    </source>
</evidence>
<dbReference type="PRINTS" id="PR00260">
    <property type="entry name" value="CHEMTRNSDUCR"/>
</dbReference>
<dbReference type="PANTHER" id="PTHR32089:SF39">
    <property type="entry name" value="METHYL-ACCEPTING CHEMOTAXIS PROTEIN HLYB"/>
    <property type="match status" value="1"/>
</dbReference>
<gene>
    <name evidence="15" type="ORF">ENH88_12885</name>
</gene>
<keyword evidence="11" id="KW-0175">Coiled coil</keyword>
<evidence type="ECO:0000259" key="14">
    <source>
        <dbReference type="PROSITE" id="PS50885"/>
    </source>
</evidence>
<dbReference type="InterPro" id="IPR003660">
    <property type="entry name" value="HAMP_dom"/>
</dbReference>
<dbReference type="GO" id="GO:0004888">
    <property type="term" value="F:transmembrane signaling receptor activity"/>
    <property type="evidence" value="ECO:0007669"/>
    <property type="project" value="InterPro"/>
</dbReference>
<evidence type="ECO:0000256" key="3">
    <source>
        <dbReference type="ARBA" id="ARBA00022481"/>
    </source>
</evidence>
<comment type="subcellular location">
    <subcellularLocation>
        <location evidence="1">Cell membrane</location>
        <topology evidence="1">Multi-pass membrane protein</topology>
    </subcellularLocation>
</comment>
<feature type="domain" description="Methyl-accepting transducer" evidence="13">
    <location>
        <begin position="270"/>
        <end position="506"/>
    </location>
</feature>
<evidence type="ECO:0000256" key="12">
    <source>
        <dbReference type="SAM" id="Phobius"/>
    </source>
</evidence>
<evidence type="ECO:0000256" key="7">
    <source>
        <dbReference type="ARBA" id="ARBA00023136"/>
    </source>
</evidence>
<dbReference type="SMART" id="SM00304">
    <property type="entry name" value="HAMP"/>
    <property type="match status" value="1"/>
</dbReference>
<protein>
    <submittedName>
        <fullName evidence="15">Methyl-accepting chemotaxis protein</fullName>
    </submittedName>
</protein>
<keyword evidence="2" id="KW-1003">Cell membrane</keyword>
<evidence type="ECO:0000256" key="1">
    <source>
        <dbReference type="ARBA" id="ARBA00004651"/>
    </source>
</evidence>
<keyword evidence="6 12" id="KW-1133">Transmembrane helix</keyword>
<dbReference type="PANTHER" id="PTHR32089">
    <property type="entry name" value="METHYL-ACCEPTING CHEMOTAXIS PROTEIN MCPB"/>
    <property type="match status" value="1"/>
</dbReference>
<dbReference type="InterPro" id="IPR004089">
    <property type="entry name" value="MCPsignal_dom"/>
</dbReference>
<feature type="transmembrane region" description="Helical" evidence="12">
    <location>
        <begin position="192"/>
        <end position="211"/>
    </location>
</feature>
<evidence type="ECO:0000256" key="2">
    <source>
        <dbReference type="ARBA" id="ARBA00022475"/>
    </source>
</evidence>
<dbReference type="PROSITE" id="PS50885">
    <property type="entry name" value="HAMP"/>
    <property type="match status" value="1"/>
</dbReference>
<dbReference type="Pfam" id="PF00015">
    <property type="entry name" value="MCPsignal"/>
    <property type="match status" value="1"/>
</dbReference>
<dbReference type="SMART" id="SM00283">
    <property type="entry name" value="MA"/>
    <property type="match status" value="1"/>
</dbReference>
<reference evidence="15" key="1">
    <citation type="journal article" date="2020" name="mSystems">
        <title>Genome- and Community-Level Interaction Insights into Carbon Utilization and Element Cycling Functions of Hydrothermarchaeota in Hydrothermal Sediment.</title>
        <authorList>
            <person name="Zhou Z."/>
            <person name="Liu Y."/>
            <person name="Xu W."/>
            <person name="Pan J."/>
            <person name="Luo Z.H."/>
            <person name="Li M."/>
        </authorList>
    </citation>
    <scope>NUCLEOTIDE SEQUENCE [LARGE SCALE GENOMIC DNA]</scope>
    <source>
        <strain evidence="15">HyVt-346</strain>
    </source>
</reference>
<dbReference type="AlphaFoldDB" id="A0A7V1GEX5"/>
<evidence type="ECO:0000256" key="9">
    <source>
        <dbReference type="ARBA" id="ARBA00029447"/>
    </source>
</evidence>
<keyword evidence="4" id="KW-0145">Chemotaxis</keyword>
<evidence type="ECO:0000256" key="11">
    <source>
        <dbReference type="SAM" id="Coils"/>
    </source>
</evidence>
<feature type="coiled-coil region" evidence="11">
    <location>
        <begin position="453"/>
        <end position="490"/>
    </location>
</feature>
<dbReference type="InterPro" id="IPR004090">
    <property type="entry name" value="Chemotax_Me-accpt_rcpt"/>
</dbReference>
<keyword evidence="7 12" id="KW-0472">Membrane</keyword>
<keyword evidence="8 10" id="KW-0807">Transducer</keyword>
<dbReference type="RefSeq" id="WP_304182680.1">
    <property type="nucleotide sequence ID" value="NZ_DRGM01000133.1"/>
</dbReference>
<evidence type="ECO:0000256" key="5">
    <source>
        <dbReference type="ARBA" id="ARBA00022692"/>
    </source>
</evidence>
<accession>A0A7V1GEX5</accession>
<evidence type="ECO:0000259" key="13">
    <source>
        <dbReference type="PROSITE" id="PS50111"/>
    </source>
</evidence>
<feature type="domain" description="HAMP" evidence="14">
    <location>
        <begin position="213"/>
        <end position="265"/>
    </location>
</feature>
<dbReference type="PROSITE" id="PS50111">
    <property type="entry name" value="CHEMOTAXIS_TRANSDUC_2"/>
    <property type="match status" value="1"/>
</dbReference>
<dbReference type="Proteomes" id="UP000886188">
    <property type="component" value="Unassembled WGS sequence"/>
</dbReference>
<dbReference type="SUPFAM" id="SSF58104">
    <property type="entry name" value="Methyl-accepting chemotaxis protein (MCP) signaling domain"/>
    <property type="match status" value="1"/>
</dbReference>
<comment type="similarity">
    <text evidence="9">Belongs to the methyl-accepting chemotaxis (MCP) protein family.</text>
</comment>